<reference evidence="2" key="1">
    <citation type="submission" date="2016-11" db="UniProtKB">
        <authorList>
            <consortium name="WormBaseParasite"/>
        </authorList>
    </citation>
    <scope>IDENTIFICATION</scope>
</reference>
<keyword evidence="1" id="KW-1185">Reference proteome</keyword>
<protein>
    <submittedName>
        <fullName evidence="2">Uncharacterized protein</fullName>
    </submittedName>
</protein>
<dbReference type="Proteomes" id="UP000095283">
    <property type="component" value="Unplaced"/>
</dbReference>
<proteinExistence type="predicted"/>
<sequence length="107" mass="12322">MMDSEEFTIILINLPGGTPMVRLVHCTSGPADLCGSFELKFANRAAFARPHYDIQLIDELLVIIRCRIRCRISLVICNNRCLSSRLNAIVYRRVIRNKPMLRYCHLT</sequence>
<dbReference type="AlphaFoldDB" id="A0A1I7WFE8"/>
<organism evidence="1 2">
    <name type="scientific">Heterorhabditis bacteriophora</name>
    <name type="common">Entomopathogenic nematode worm</name>
    <dbReference type="NCBI Taxonomy" id="37862"/>
    <lineage>
        <taxon>Eukaryota</taxon>
        <taxon>Metazoa</taxon>
        <taxon>Ecdysozoa</taxon>
        <taxon>Nematoda</taxon>
        <taxon>Chromadorea</taxon>
        <taxon>Rhabditida</taxon>
        <taxon>Rhabditina</taxon>
        <taxon>Rhabditomorpha</taxon>
        <taxon>Strongyloidea</taxon>
        <taxon>Heterorhabditidae</taxon>
        <taxon>Heterorhabditis</taxon>
    </lineage>
</organism>
<accession>A0A1I7WFE8</accession>
<dbReference type="WBParaSite" id="Hba_03692">
    <property type="protein sequence ID" value="Hba_03692"/>
    <property type="gene ID" value="Hba_03692"/>
</dbReference>
<name>A0A1I7WFE8_HETBA</name>
<evidence type="ECO:0000313" key="1">
    <source>
        <dbReference type="Proteomes" id="UP000095283"/>
    </source>
</evidence>
<evidence type="ECO:0000313" key="2">
    <source>
        <dbReference type="WBParaSite" id="Hba_03692"/>
    </source>
</evidence>